<evidence type="ECO:0000313" key="11">
    <source>
        <dbReference type="Proteomes" id="UP000178315"/>
    </source>
</evidence>
<keyword evidence="5 8" id="KW-0822">Tryptophan biosynthesis</keyword>
<evidence type="ECO:0000256" key="7">
    <source>
        <dbReference type="ARBA" id="ARBA00023239"/>
    </source>
</evidence>
<evidence type="ECO:0000256" key="8">
    <source>
        <dbReference type="HAMAP-Rule" id="MF_00134"/>
    </source>
</evidence>
<dbReference type="PANTHER" id="PTHR22854:SF2">
    <property type="entry name" value="INDOLE-3-GLYCEROL-PHOSPHATE SYNTHASE"/>
    <property type="match status" value="1"/>
</dbReference>
<evidence type="ECO:0000256" key="4">
    <source>
        <dbReference type="ARBA" id="ARBA00022793"/>
    </source>
</evidence>
<dbReference type="HAMAP" id="MF_00134_B">
    <property type="entry name" value="IGPS_B"/>
    <property type="match status" value="1"/>
</dbReference>
<keyword evidence="6 8" id="KW-0057">Aromatic amino acid biosynthesis</keyword>
<gene>
    <name evidence="8" type="primary">trpC</name>
    <name evidence="10" type="ORF">A3H61_02750</name>
</gene>
<name>A0A1G2A870_9BACT</name>
<comment type="pathway">
    <text evidence="2 8">Amino-acid biosynthesis; L-tryptophan biosynthesis; L-tryptophan from chorismate: step 4/5.</text>
</comment>
<comment type="caution">
    <text evidence="10">The sequence shown here is derived from an EMBL/GenBank/DDBJ whole genome shotgun (WGS) entry which is preliminary data.</text>
</comment>
<keyword evidence="4 8" id="KW-0210">Decarboxylase</keyword>
<dbReference type="CDD" id="cd00331">
    <property type="entry name" value="IGPS"/>
    <property type="match status" value="1"/>
</dbReference>
<dbReference type="InterPro" id="IPR013785">
    <property type="entry name" value="Aldolase_TIM"/>
</dbReference>
<dbReference type="Proteomes" id="UP000178315">
    <property type="component" value="Unassembled WGS sequence"/>
</dbReference>
<dbReference type="Pfam" id="PF00218">
    <property type="entry name" value="IGPS"/>
    <property type="match status" value="1"/>
</dbReference>
<dbReference type="InterPro" id="IPR045186">
    <property type="entry name" value="Indole-3-glycerol_P_synth"/>
</dbReference>
<dbReference type="PANTHER" id="PTHR22854">
    <property type="entry name" value="TRYPTOPHAN BIOSYNTHESIS PROTEIN"/>
    <property type="match status" value="1"/>
</dbReference>
<sequence>MNILNAIVANKKKEIAKRKKMRPLASFVKTLGASDRNFHRALKKGRNDANPRLIAEIKNASPSEGILRPCLETDFPEIVAVYNRYASAISVVTDERFFQGHLEWIKKIRALTNLPILCKDFIIDEYQIYEARNYGADSILLIASPHCVDEKKLTEFVKIAGSLGMSSLVEIHNEKEIKTALNAGAEIIGINNRNLETFDVSLEITLALAPLVPPECVIVSESGFKTSEEIKKMHGLADAVLIGTTFMKAKNIASACAKLFHC</sequence>
<dbReference type="GO" id="GO:0004640">
    <property type="term" value="F:phosphoribosylanthranilate isomerase activity"/>
    <property type="evidence" value="ECO:0007669"/>
    <property type="project" value="TreeGrafter"/>
</dbReference>
<evidence type="ECO:0000256" key="2">
    <source>
        <dbReference type="ARBA" id="ARBA00004696"/>
    </source>
</evidence>
<keyword evidence="3 8" id="KW-0028">Amino-acid biosynthesis</keyword>
<comment type="similarity">
    <text evidence="8">Belongs to the TrpC family.</text>
</comment>
<dbReference type="FunFam" id="3.20.20.70:FF:000024">
    <property type="entry name" value="Indole-3-glycerol phosphate synthase"/>
    <property type="match status" value="1"/>
</dbReference>
<dbReference type="InterPro" id="IPR013798">
    <property type="entry name" value="Indole-3-glycerol_P_synth_dom"/>
</dbReference>
<proteinExistence type="inferred from homology"/>
<dbReference type="AlphaFoldDB" id="A0A1G2A870"/>
<comment type="catalytic activity">
    <reaction evidence="1 8">
        <text>1-(2-carboxyphenylamino)-1-deoxy-D-ribulose 5-phosphate + H(+) = (1S,2R)-1-C-(indol-3-yl)glycerol 3-phosphate + CO2 + H2O</text>
        <dbReference type="Rhea" id="RHEA:23476"/>
        <dbReference type="ChEBI" id="CHEBI:15377"/>
        <dbReference type="ChEBI" id="CHEBI:15378"/>
        <dbReference type="ChEBI" id="CHEBI:16526"/>
        <dbReference type="ChEBI" id="CHEBI:58613"/>
        <dbReference type="ChEBI" id="CHEBI:58866"/>
        <dbReference type="EC" id="4.1.1.48"/>
    </reaction>
</comment>
<feature type="domain" description="Indole-3-glycerol phosphate synthase" evidence="9">
    <location>
        <begin position="4"/>
        <end position="258"/>
    </location>
</feature>
<evidence type="ECO:0000259" key="9">
    <source>
        <dbReference type="Pfam" id="PF00218"/>
    </source>
</evidence>
<evidence type="ECO:0000313" key="10">
    <source>
        <dbReference type="EMBL" id="OGY73103.1"/>
    </source>
</evidence>
<dbReference type="SUPFAM" id="SSF51366">
    <property type="entry name" value="Ribulose-phoshate binding barrel"/>
    <property type="match status" value="1"/>
</dbReference>
<protein>
    <recommendedName>
        <fullName evidence="8">Indole-3-glycerol phosphate synthase</fullName>
        <shortName evidence="8">IGPS</shortName>
        <ecNumber evidence="8">4.1.1.48</ecNumber>
    </recommendedName>
</protein>
<dbReference type="EC" id="4.1.1.48" evidence="8"/>
<dbReference type="GO" id="GO:0000162">
    <property type="term" value="P:L-tryptophan biosynthetic process"/>
    <property type="evidence" value="ECO:0007669"/>
    <property type="project" value="UniProtKB-UniRule"/>
</dbReference>
<evidence type="ECO:0000256" key="1">
    <source>
        <dbReference type="ARBA" id="ARBA00001633"/>
    </source>
</evidence>
<evidence type="ECO:0000256" key="6">
    <source>
        <dbReference type="ARBA" id="ARBA00023141"/>
    </source>
</evidence>
<keyword evidence="7 8" id="KW-0456">Lyase</keyword>
<dbReference type="NCBIfam" id="NF001377">
    <property type="entry name" value="PRK00278.2-4"/>
    <property type="match status" value="1"/>
</dbReference>
<reference evidence="10 11" key="1">
    <citation type="journal article" date="2016" name="Nat. Commun.">
        <title>Thousands of microbial genomes shed light on interconnected biogeochemical processes in an aquifer system.</title>
        <authorList>
            <person name="Anantharaman K."/>
            <person name="Brown C.T."/>
            <person name="Hug L.A."/>
            <person name="Sharon I."/>
            <person name="Castelle C.J."/>
            <person name="Probst A.J."/>
            <person name="Thomas B.C."/>
            <person name="Singh A."/>
            <person name="Wilkins M.J."/>
            <person name="Karaoz U."/>
            <person name="Brodie E.L."/>
            <person name="Williams K.H."/>
            <person name="Hubbard S.S."/>
            <person name="Banfield J.F."/>
        </authorList>
    </citation>
    <scope>NUCLEOTIDE SEQUENCE [LARGE SCALE GENOMIC DNA]</scope>
</reference>
<evidence type="ECO:0000256" key="3">
    <source>
        <dbReference type="ARBA" id="ARBA00022605"/>
    </source>
</evidence>
<dbReference type="UniPathway" id="UPA00035">
    <property type="reaction ID" value="UER00043"/>
</dbReference>
<organism evidence="10 11">
    <name type="scientific">Candidatus Jacksonbacteria bacterium RIFCSPLOWO2_02_FULL_44_20</name>
    <dbReference type="NCBI Taxonomy" id="1798460"/>
    <lineage>
        <taxon>Bacteria</taxon>
        <taxon>Candidatus Jacksoniibacteriota</taxon>
    </lineage>
</organism>
<dbReference type="Gene3D" id="3.20.20.70">
    <property type="entry name" value="Aldolase class I"/>
    <property type="match status" value="1"/>
</dbReference>
<evidence type="ECO:0000256" key="5">
    <source>
        <dbReference type="ARBA" id="ARBA00022822"/>
    </source>
</evidence>
<accession>A0A1G2A870</accession>
<dbReference type="EMBL" id="MHJU01000017">
    <property type="protein sequence ID" value="OGY73103.1"/>
    <property type="molecule type" value="Genomic_DNA"/>
</dbReference>
<dbReference type="InterPro" id="IPR011060">
    <property type="entry name" value="RibuloseP-bd_barrel"/>
</dbReference>
<dbReference type="GO" id="GO:0004425">
    <property type="term" value="F:indole-3-glycerol-phosphate synthase activity"/>
    <property type="evidence" value="ECO:0007669"/>
    <property type="project" value="UniProtKB-UniRule"/>
</dbReference>